<gene>
    <name evidence="5" type="ORF">C2E25_06475</name>
</gene>
<dbReference type="AlphaFoldDB" id="A0A2K2HBK5"/>
<dbReference type="PANTHER" id="PTHR45138:SF9">
    <property type="entry name" value="DIGUANYLATE CYCLASE DGCM-RELATED"/>
    <property type="match status" value="1"/>
</dbReference>
<dbReference type="PANTHER" id="PTHR45138">
    <property type="entry name" value="REGULATORY COMPONENTS OF SENSORY TRANSDUCTION SYSTEM"/>
    <property type="match status" value="1"/>
</dbReference>
<evidence type="ECO:0000256" key="3">
    <source>
        <dbReference type="SAM" id="MobiDB-lite"/>
    </source>
</evidence>
<organism evidence="5 6">
    <name type="scientific">Geothermobacter hydrogeniphilus</name>
    <dbReference type="NCBI Taxonomy" id="1969733"/>
    <lineage>
        <taxon>Bacteria</taxon>
        <taxon>Pseudomonadati</taxon>
        <taxon>Thermodesulfobacteriota</taxon>
        <taxon>Desulfuromonadia</taxon>
        <taxon>Desulfuromonadales</taxon>
        <taxon>Geothermobacteraceae</taxon>
        <taxon>Geothermobacter</taxon>
    </lineage>
</organism>
<dbReference type="InterPro" id="IPR043128">
    <property type="entry name" value="Rev_trsase/Diguanyl_cyclase"/>
</dbReference>
<dbReference type="PROSITE" id="PS50887">
    <property type="entry name" value="GGDEF"/>
    <property type="match status" value="1"/>
</dbReference>
<accession>A0A2K2HBK5</accession>
<reference evidence="5 6" key="1">
    <citation type="journal article" date="2018" name="Genome Announc.">
        <title>Genome Sequence of Geothermobacter sp. HR-1 Iron Reducer from the Loihi Seamount.</title>
        <authorList>
            <person name="Smith H."/>
            <person name="Abuyen K."/>
            <person name="Tremblay J."/>
            <person name="Savalia P."/>
            <person name="Perez-Rodriguez I."/>
            <person name="Emerson D."/>
            <person name="Tully B."/>
            <person name="Amend J."/>
        </authorList>
    </citation>
    <scope>NUCLEOTIDE SEQUENCE [LARGE SCALE GENOMIC DNA]</scope>
    <source>
        <strain evidence="5 6">HR-1</strain>
    </source>
</reference>
<dbReference type="InterPro" id="IPR050469">
    <property type="entry name" value="Diguanylate_Cyclase"/>
</dbReference>
<proteinExistence type="predicted"/>
<feature type="domain" description="GGDEF" evidence="4">
    <location>
        <begin position="1"/>
        <end position="108"/>
    </location>
</feature>
<name>A0A2K2HBK5_9BACT</name>
<evidence type="ECO:0000259" key="4">
    <source>
        <dbReference type="PROSITE" id="PS50887"/>
    </source>
</evidence>
<comment type="caution">
    <text evidence="5">The sequence shown here is derived from an EMBL/GenBank/DDBJ whole genome shotgun (WGS) entry which is preliminary data.</text>
</comment>
<sequence length="134" mass="14621">MESGRRTTDRLQGRSNSRLLLQLRRWGGEEFLILLPATPCREACVTAEKLSRRIAATPCPETGAPLTASSGVAAITLKDSGENLVERADRGLYRSKKDGRNRVTFLDPISDESVNPALESPPDNLSQTAADLEK</sequence>
<dbReference type="Gene3D" id="3.30.70.270">
    <property type="match status" value="1"/>
</dbReference>
<dbReference type="Pfam" id="PF00990">
    <property type="entry name" value="GGDEF"/>
    <property type="match status" value="1"/>
</dbReference>
<evidence type="ECO:0000313" key="6">
    <source>
        <dbReference type="Proteomes" id="UP000236340"/>
    </source>
</evidence>
<dbReference type="GO" id="GO:0005886">
    <property type="term" value="C:plasma membrane"/>
    <property type="evidence" value="ECO:0007669"/>
    <property type="project" value="TreeGrafter"/>
</dbReference>
<dbReference type="GO" id="GO:1902201">
    <property type="term" value="P:negative regulation of bacterial-type flagellum-dependent cell motility"/>
    <property type="evidence" value="ECO:0007669"/>
    <property type="project" value="TreeGrafter"/>
</dbReference>
<dbReference type="SUPFAM" id="SSF55073">
    <property type="entry name" value="Nucleotide cyclase"/>
    <property type="match status" value="1"/>
</dbReference>
<evidence type="ECO:0000256" key="2">
    <source>
        <dbReference type="ARBA" id="ARBA00034247"/>
    </source>
</evidence>
<dbReference type="EMBL" id="PPFX01000010">
    <property type="protein sequence ID" value="PNU20682.1"/>
    <property type="molecule type" value="Genomic_DNA"/>
</dbReference>
<dbReference type="NCBIfam" id="TIGR00254">
    <property type="entry name" value="GGDEF"/>
    <property type="match status" value="1"/>
</dbReference>
<dbReference type="GO" id="GO:0052621">
    <property type="term" value="F:diguanylate cyclase activity"/>
    <property type="evidence" value="ECO:0007669"/>
    <property type="project" value="UniProtKB-EC"/>
</dbReference>
<feature type="region of interest" description="Disordered" evidence="3">
    <location>
        <begin position="104"/>
        <end position="134"/>
    </location>
</feature>
<evidence type="ECO:0000313" key="5">
    <source>
        <dbReference type="EMBL" id="PNU20682.1"/>
    </source>
</evidence>
<protein>
    <recommendedName>
        <fullName evidence="1">diguanylate cyclase</fullName>
        <ecNumber evidence="1">2.7.7.65</ecNumber>
    </recommendedName>
</protein>
<comment type="catalytic activity">
    <reaction evidence="2">
        <text>2 GTP = 3',3'-c-di-GMP + 2 diphosphate</text>
        <dbReference type="Rhea" id="RHEA:24898"/>
        <dbReference type="ChEBI" id="CHEBI:33019"/>
        <dbReference type="ChEBI" id="CHEBI:37565"/>
        <dbReference type="ChEBI" id="CHEBI:58805"/>
        <dbReference type="EC" id="2.7.7.65"/>
    </reaction>
</comment>
<feature type="compositionally biased region" description="Polar residues" evidence="3">
    <location>
        <begin position="123"/>
        <end position="134"/>
    </location>
</feature>
<dbReference type="GO" id="GO:0043709">
    <property type="term" value="P:cell adhesion involved in single-species biofilm formation"/>
    <property type="evidence" value="ECO:0007669"/>
    <property type="project" value="TreeGrafter"/>
</dbReference>
<evidence type="ECO:0000256" key="1">
    <source>
        <dbReference type="ARBA" id="ARBA00012528"/>
    </source>
</evidence>
<dbReference type="InterPro" id="IPR029787">
    <property type="entry name" value="Nucleotide_cyclase"/>
</dbReference>
<dbReference type="Proteomes" id="UP000236340">
    <property type="component" value="Unassembled WGS sequence"/>
</dbReference>
<dbReference type="EC" id="2.7.7.65" evidence="1"/>
<dbReference type="InterPro" id="IPR000160">
    <property type="entry name" value="GGDEF_dom"/>
</dbReference>
<dbReference type="SMART" id="SM00267">
    <property type="entry name" value="GGDEF"/>
    <property type="match status" value="1"/>
</dbReference>